<sequence>MARPSQDAIDTFVSITGASESLALRKLEEHGGNLDEAINAHFGEVDRHITNPASAAPQPYNVTDMNDQSQARPRGLLPLLAAARSFKPSLLLDPNYRRDIYNSIGASAFGSRGPYNSLPREVGAVPQQLNSGNEHPHHSGLRQTEDLTGTSLSHGAETYGNAEEEMIQAAIEASRQEAERSYLNQQYSASNDSPGTGLLQRQHHPEDDDFCRALSLSLKTAEQENAMREQQVKNEDRGAGSHDLIGRNEKAKNSGWKQGSSSHPDGAENRKEHSTDAFHTEEWGGMSSEELDEAVMIETALFGAIPEGTSNHAQHAPSLQSGQDRSFRSHSVPYPPLPSPTAQQSLSLREQQYNEYPASVLSDKEKEINALKETETHQLKEDKFCNKLLEGEELERMLAAKEASLPKEPAIGDENAVTLLVRMPDGSRHGRRFLKSDKLQILFNFIDVSRVVRPGTYKVVRPYPRRAFSICDCSLTLSELGLTSKQEALFLELI</sequence>
<dbReference type="Pfam" id="PF14555">
    <property type="entry name" value="UBA_4"/>
    <property type="match status" value="1"/>
</dbReference>
<dbReference type="CDD" id="cd14351">
    <property type="entry name" value="UBA_Ubx1_like"/>
    <property type="match status" value="1"/>
</dbReference>
<feature type="region of interest" description="Disordered" evidence="2">
    <location>
        <begin position="222"/>
        <end position="284"/>
    </location>
</feature>
<dbReference type="SMART" id="SM00166">
    <property type="entry name" value="UBX"/>
    <property type="match status" value="1"/>
</dbReference>
<dbReference type="AlphaFoldDB" id="A0A2N9GL01"/>
<protein>
    <recommendedName>
        <fullName evidence="3">UBX domain-containing protein</fullName>
    </recommendedName>
</protein>
<gene>
    <name evidence="4" type="ORF">FSB_LOCUS27863</name>
</gene>
<dbReference type="EMBL" id="OIVN01002032">
    <property type="protein sequence ID" value="SPC99981.1"/>
    <property type="molecule type" value="Genomic_DNA"/>
</dbReference>
<dbReference type="InterPro" id="IPR003903">
    <property type="entry name" value="UIM_dom"/>
</dbReference>
<dbReference type="Gene3D" id="3.10.20.90">
    <property type="entry name" value="Phosphatidylinositol 3-kinase Catalytic Subunit, Chain A, domain 1"/>
    <property type="match status" value="1"/>
</dbReference>
<evidence type="ECO:0000256" key="1">
    <source>
        <dbReference type="ARBA" id="ARBA00022786"/>
    </source>
</evidence>
<dbReference type="PANTHER" id="PTHR23322:SF55">
    <property type="entry name" value="PLANT UBX DOMAIN-CONTAINING PROTEIN 9"/>
    <property type="match status" value="1"/>
</dbReference>
<dbReference type="Pfam" id="PF00789">
    <property type="entry name" value="UBX"/>
    <property type="match status" value="1"/>
</dbReference>
<evidence type="ECO:0000256" key="2">
    <source>
        <dbReference type="SAM" id="MobiDB-lite"/>
    </source>
</evidence>
<dbReference type="SUPFAM" id="SSF46934">
    <property type="entry name" value="UBA-like"/>
    <property type="match status" value="1"/>
</dbReference>
<dbReference type="InterPro" id="IPR009060">
    <property type="entry name" value="UBA-like_sf"/>
</dbReference>
<keyword evidence="1" id="KW-0833">Ubl conjugation pathway</keyword>
<dbReference type="InterPro" id="IPR050730">
    <property type="entry name" value="UBX_domain-protein"/>
</dbReference>
<dbReference type="PROSITE" id="PS50330">
    <property type="entry name" value="UIM"/>
    <property type="match status" value="1"/>
</dbReference>
<evidence type="ECO:0000259" key="3">
    <source>
        <dbReference type="PROSITE" id="PS50033"/>
    </source>
</evidence>
<dbReference type="Gene3D" id="1.10.8.10">
    <property type="entry name" value="DNA helicase RuvA subunit, C-terminal domain"/>
    <property type="match status" value="1"/>
</dbReference>
<name>A0A2N9GL01_FAGSY</name>
<dbReference type="SUPFAM" id="SSF54236">
    <property type="entry name" value="Ubiquitin-like"/>
    <property type="match status" value="1"/>
</dbReference>
<dbReference type="InterPro" id="IPR029071">
    <property type="entry name" value="Ubiquitin-like_domsf"/>
</dbReference>
<organism evidence="4">
    <name type="scientific">Fagus sylvatica</name>
    <name type="common">Beechnut</name>
    <dbReference type="NCBI Taxonomy" id="28930"/>
    <lineage>
        <taxon>Eukaryota</taxon>
        <taxon>Viridiplantae</taxon>
        <taxon>Streptophyta</taxon>
        <taxon>Embryophyta</taxon>
        <taxon>Tracheophyta</taxon>
        <taxon>Spermatophyta</taxon>
        <taxon>Magnoliopsida</taxon>
        <taxon>eudicotyledons</taxon>
        <taxon>Gunneridae</taxon>
        <taxon>Pentapetalae</taxon>
        <taxon>rosids</taxon>
        <taxon>fabids</taxon>
        <taxon>Fagales</taxon>
        <taxon>Fagaceae</taxon>
        <taxon>Fagus</taxon>
    </lineage>
</organism>
<feature type="compositionally biased region" description="Basic and acidic residues" evidence="2">
    <location>
        <begin position="265"/>
        <end position="282"/>
    </location>
</feature>
<proteinExistence type="predicted"/>
<feature type="domain" description="UBX" evidence="3">
    <location>
        <begin position="412"/>
        <end position="490"/>
    </location>
</feature>
<feature type="region of interest" description="Disordered" evidence="2">
    <location>
        <begin position="126"/>
        <end position="155"/>
    </location>
</feature>
<reference evidence="4" key="1">
    <citation type="submission" date="2018-02" db="EMBL/GenBank/DDBJ databases">
        <authorList>
            <person name="Cohen D.B."/>
            <person name="Kent A.D."/>
        </authorList>
    </citation>
    <scope>NUCLEOTIDE SEQUENCE</scope>
</reference>
<feature type="region of interest" description="Disordered" evidence="2">
    <location>
        <begin position="177"/>
        <end position="203"/>
    </location>
</feature>
<dbReference type="CDD" id="cd01767">
    <property type="entry name" value="UBX"/>
    <property type="match status" value="1"/>
</dbReference>
<dbReference type="InterPro" id="IPR001012">
    <property type="entry name" value="UBX_dom"/>
</dbReference>
<feature type="region of interest" description="Disordered" evidence="2">
    <location>
        <begin position="307"/>
        <end position="345"/>
    </location>
</feature>
<dbReference type="GO" id="GO:0043130">
    <property type="term" value="F:ubiquitin binding"/>
    <property type="evidence" value="ECO:0007669"/>
    <property type="project" value="TreeGrafter"/>
</dbReference>
<dbReference type="SMART" id="SM00726">
    <property type="entry name" value="UIM"/>
    <property type="match status" value="2"/>
</dbReference>
<dbReference type="PROSITE" id="PS50033">
    <property type="entry name" value="UBX"/>
    <property type="match status" value="1"/>
</dbReference>
<accession>A0A2N9GL01</accession>
<feature type="compositionally biased region" description="Polar residues" evidence="2">
    <location>
        <begin position="182"/>
        <end position="194"/>
    </location>
</feature>
<feature type="compositionally biased region" description="Polar residues" evidence="2">
    <location>
        <begin position="308"/>
        <end position="324"/>
    </location>
</feature>
<dbReference type="Pfam" id="PF02809">
    <property type="entry name" value="UIM"/>
    <property type="match status" value="2"/>
</dbReference>
<evidence type="ECO:0000313" key="4">
    <source>
        <dbReference type="EMBL" id="SPC99981.1"/>
    </source>
</evidence>
<feature type="compositionally biased region" description="Basic and acidic residues" evidence="2">
    <location>
        <begin position="222"/>
        <end position="252"/>
    </location>
</feature>
<dbReference type="PANTHER" id="PTHR23322">
    <property type="entry name" value="FAS-ASSOCIATED PROTEIN"/>
    <property type="match status" value="1"/>
</dbReference>